<evidence type="ECO:0000313" key="2">
    <source>
        <dbReference type="Proteomes" id="UP000233524"/>
    </source>
</evidence>
<reference evidence="1 2" key="1">
    <citation type="journal article" date="2017" name="G3 (Bethesda)">
        <title>First Draft Genome Sequence of the Pathogenic Fungus Lomentospora prolificans (Formerly Scedosporium prolificans).</title>
        <authorList>
            <person name="Luo R."/>
            <person name="Zimin A."/>
            <person name="Workman R."/>
            <person name="Fan Y."/>
            <person name="Pertea G."/>
            <person name="Grossman N."/>
            <person name="Wear M.P."/>
            <person name="Jia B."/>
            <person name="Miller H."/>
            <person name="Casadevall A."/>
            <person name="Timp W."/>
            <person name="Zhang S.X."/>
            <person name="Salzberg S.L."/>
        </authorList>
    </citation>
    <scope>NUCLEOTIDE SEQUENCE [LARGE SCALE GENOMIC DNA]</scope>
    <source>
        <strain evidence="1 2">JHH-5317</strain>
    </source>
</reference>
<comment type="caution">
    <text evidence="1">The sequence shown here is derived from an EMBL/GenBank/DDBJ whole genome shotgun (WGS) entry which is preliminary data.</text>
</comment>
<dbReference type="EMBL" id="NLAX01000010">
    <property type="protein sequence ID" value="PKS09199.1"/>
    <property type="molecule type" value="Genomic_DNA"/>
</dbReference>
<dbReference type="SUPFAM" id="SSF51197">
    <property type="entry name" value="Clavaminate synthase-like"/>
    <property type="match status" value="1"/>
</dbReference>
<protein>
    <recommendedName>
        <fullName evidence="3">Alpha-ketoglutarate-dependent dioxygenase AlkB-like domain-containing protein</fullName>
    </recommendedName>
</protein>
<sequence length="90" mass="10340">MSFRPKLKGKDKKGNNSVLDLRLLHGDIVVMHGTDIHRCYEHRVIPHGKRRFALTSRHINLDKLDTDEDRRLAQQLGEIPKKALDANFGS</sequence>
<accession>A0A2N3N9T2</accession>
<dbReference type="InParanoid" id="A0A2N3N9T2"/>
<dbReference type="OrthoDB" id="2163491at2759"/>
<dbReference type="Gene3D" id="2.60.120.590">
    <property type="entry name" value="Alpha-ketoglutarate-dependent dioxygenase AlkB-like"/>
    <property type="match status" value="1"/>
</dbReference>
<proteinExistence type="predicted"/>
<keyword evidence="2" id="KW-1185">Reference proteome</keyword>
<evidence type="ECO:0008006" key="3">
    <source>
        <dbReference type="Google" id="ProtNLM"/>
    </source>
</evidence>
<evidence type="ECO:0000313" key="1">
    <source>
        <dbReference type="EMBL" id="PKS09199.1"/>
    </source>
</evidence>
<dbReference type="InterPro" id="IPR037151">
    <property type="entry name" value="AlkB-like_sf"/>
</dbReference>
<name>A0A2N3N9T2_9PEZI</name>
<gene>
    <name evidence="1" type="ORF">jhhlp_003813</name>
</gene>
<dbReference type="VEuPathDB" id="FungiDB:jhhlp_003813"/>
<dbReference type="Proteomes" id="UP000233524">
    <property type="component" value="Unassembled WGS sequence"/>
</dbReference>
<dbReference type="STRING" id="41688.A0A2N3N9T2"/>
<organism evidence="1 2">
    <name type="scientific">Lomentospora prolificans</name>
    <dbReference type="NCBI Taxonomy" id="41688"/>
    <lineage>
        <taxon>Eukaryota</taxon>
        <taxon>Fungi</taxon>
        <taxon>Dikarya</taxon>
        <taxon>Ascomycota</taxon>
        <taxon>Pezizomycotina</taxon>
        <taxon>Sordariomycetes</taxon>
        <taxon>Hypocreomycetidae</taxon>
        <taxon>Microascales</taxon>
        <taxon>Microascaceae</taxon>
        <taxon>Lomentospora</taxon>
    </lineage>
</organism>
<dbReference type="AlphaFoldDB" id="A0A2N3N9T2"/>